<feature type="transmembrane region" description="Helical" evidence="6">
    <location>
        <begin position="242"/>
        <end position="266"/>
    </location>
</feature>
<keyword evidence="4 6" id="KW-0472">Membrane</keyword>
<dbReference type="Gene3D" id="1.20.1250.20">
    <property type="entry name" value="MFS general substrate transporter like domains"/>
    <property type="match status" value="2"/>
</dbReference>
<dbReference type="CDD" id="cd06174">
    <property type="entry name" value="MFS"/>
    <property type="match status" value="1"/>
</dbReference>
<reference evidence="8 9" key="1">
    <citation type="submission" date="2024-10" db="EMBL/GenBank/DDBJ databases">
        <title>The Natural Products Discovery Center: Release of the First 8490 Sequenced Strains for Exploring Actinobacteria Biosynthetic Diversity.</title>
        <authorList>
            <person name="Kalkreuter E."/>
            <person name="Kautsar S.A."/>
            <person name="Yang D."/>
            <person name="Bader C.D."/>
            <person name="Teijaro C.N."/>
            <person name="Fluegel L."/>
            <person name="Davis C.M."/>
            <person name="Simpson J.R."/>
            <person name="Lauterbach L."/>
            <person name="Steele A.D."/>
            <person name="Gui C."/>
            <person name="Meng S."/>
            <person name="Li G."/>
            <person name="Viehrig K."/>
            <person name="Ye F."/>
            <person name="Su P."/>
            <person name="Kiefer A.F."/>
            <person name="Nichols A."/>
            <person name="Cepeda A.J."/>
            <person name="Yan W."/>
            <person name="Fan B."/>
            <person name="Jiang Y."/>
            <person name="Adhikari A."/>
            <person name="Zheng C.-J."/>
            <person name="Schuster L."/>
            <person name="Cowan T.M."/>
            <person name="Smanski M.J."/>
            <person name="Chevrette M.G."/>
            <person name="De Carvalho L.P.S."/>
            <person name="Shen B."/>
        </authorList>
    </citation>
    <scope>NUCLEOTIDE SEQUENCE [LARGE SCALE GENOMIC DNA]</scope>
    <source>
        <strain evidence="8 9">NPDC048320</strain>
    </source>
</reference>
<comment type="subcellular location">
    <subcellularLocation>
        <location evidence="1">Cell membrane</location>
        <topology evidence="1">Multi-pass membrane protein</topology>
    </subcellularLocation>
</comment>
<dbReference type="SUPFAM" id="SSF103473">
    <property type="entry name" value="MFS general substrate transporter"/>
    <property type="match status" value="1"/>
</dbReference>
<feature type="transmembrane region" description="Helical" evidence="6">
    <location>
        <begin position="308"/>
        <end position="328"/>
    </location>
</feature>
<feature type="transmembrane region" description="Helical" evidence="6">
    <location>
        <begin position="162"/>
        <end position="184"/>
    </location>
</feature>
<feature type="transmembrane region" description="Helical" evidence="6">
    <location>
        <begin position="349"/>
        <end position="377"/>
    </location>
</feature>
<feature type="transmembrane region" description="Helical" evidence="6">
    <location>
        <begin position="75"/>
        <end position="93"/>
    </location>
</feature>
<feature type="region of interest" description="Disordered" evidence="5">
    <location>
        <begin position="384"/>
        <end position="412"/>
    </location>
</feature>
<sequence length="412" mass="41463">MAPGGNRGWLLRLVIAFSFAQGAVSMARPAVSYRALALGADERAVGVIAGVYALLPLFAAVPLGRRTDHGRCAPLLPVGVVLIAGGCALSGLAGSLGAMALWSGVMGLGHLCFVIGAQSLVARQSAPHEQDRNFGHFTIGASLGQLIGPVAAGALIGGPDMAPSSALALVVAGAGAAVAFTSLWRIEDRTAVRSRARQGERVPVAGILRARGVPAGMLISLSVLSATDILTAYLPVVGEHRGIAPSVIGVLLSLRAGATIACRLVLTPLLRLLGRPALLTVTCLLAALLCAGVALPVPVWVLGAMLTALGFCLGVGQPLSMTTVVQAAPDRARSTALALRLTGNRLGQVAAPAAAGAVAGVAGVAAPFVMLGALLLLSSGVALRSPGRSEGPSGRVSGKRPKRPGLRRTSDL</sequence>
<dbReference type="InterPro" id="IPR036259">
    <property type="entry name" value="MFS_trans_sf"/>
</dbReference>
<dbReference type="PANTHER" id="PTHR23526">
    <property type="entry name" value="INTEGRAL MEMBRANE TRANSPORT PROTEIN-RELATED"/>
    <property type="match status" value="1"/>
</dbReference>
<feature type="transmembrane region" description="Helical" evidence="6">
    <location>
        <begin position="134"/>
        <end position="156"/>
    </location>
</feature>
<evidence type="ECO:0000256" key="6">
    <source>
        <dbReference type="SAM" id="Phobius"/>
    </source>
</evidence>
<feature type="transmembrane region" description="Helical" evidence="6">
    <location>
        <begin position="99"/>
        <end position="122"/>
    </location>
</feature>
<dbReference type="RefSeq" id="WP_392818811.1">
    <property type="nucleotide sequence ID" value="NZ_JBICYV010000009.1"/>
</dbReference>
<comment type="caution">
    <text evidence="8">The sequence shown here is derived from an EMBL/GenBank/DDBJ whole genome shotgun (WGS) entry which is preliminary data.</text>
</comment>
<dbReference type="PROSITE" id="PS50850">
    <property type="entry name" value="MFS"/>
    <property type="match status" value="1"/>
</dbReference>
<evidence type="ECO:0000256" key="2">
    <source>
        <dbReference type="ARBA" id="ARBA00022692"/>
    </source>
</evidence>
<keyword evidence="3 6" id="KW-1133">Transmembrane helix</keyword>
<dbReference type="Proteomes" id="UP001604267">
    <property type="component" value="Unassembled WGS sequence"/>
</dbReference>
<gene>
    <name evidence="8" type="ORF">ACGFZB_19790</name>
</gene>
<dbReference type="PANTHER" id="PTHR23526:SF4">
    <property type="entry name" value="INTEGRAL MEMBRANE TRANSPORT PROTEIN"/>
    <property type="match status" value="1"/>
</dbReference>
<feature type="transmembrane region" description="Helical" evidence="6">
    <location>
        <begin position="278"/>
        <end position="302"/>
    </location>
</feature>
<name>A0ABW7B684_9ACTN</name>
<protein>
    <submittedName>
        <fullName evidence="8">MFS transporter</fullName>
    </submittedName>
</protein>
<dbReference type="Pfam" id="PF07690">
    <property type="entry name" value="MFS_1"/>
    <property type="match status" value="1"/>
</dbReference>
<keyword evidence="9" id="KW-1185">Reference proteome</keyword>
<evidence type="ECO:0000259" key="7">
    <source>
        <dbReference type="PROSITE" id="PS50850"/>
    </source>
</evidence>
<feature type="transmembrane region" description="Helical" evidence="6">
    <location>
        <begin position="43"/>
        <end position="63"/>
    </location>
</feature>
<dbReference type="InterPro" id="IPR011701">
    <property type="entry name" value="MFS"/>
</dbReference>
<feature type="compositionally biased region" description="Basic residues" evidence="5">
    <location>
        <begin position="397"/>
        <end position="406"/>
    </location>
</feature>
<feature type="domain" description="Major facilitator superfamily (MFS) profile" evidence="7">
    <location>
        <begin position="1"/>
        <end position="390"/>
    </location>
</feature>
<evidence type="ECO:0000256" key="4">
    <source>
        <dbReference type="ARBA" id="ARBA00023136"/>
    </source>
</evidence>
<evidence type="ECO:0000256" key="5">
    <source>
        <dbReference type="SAM" id="MobiDB-lite"/>
    </source>
</evidence>
<accession>A0ABW7B684</accession>
<proteinExistence type="predicted"/>
<dbReference type="InterPro" id="IPR020846">
    <property type="entry name" value="MFS_dom"/>
</dbReference>
<evidence type="ECO:0000313" key="9">
    <source>
        <dbReference type="Proteomes" id="UP001604267"/>
    </source>
</evidence>
<evidence type="ECO:0000256" key="3">
    <source>
        <dbReference type="ARBA" id="ARBA00022989"/>
    </source>
</evidence>
<keyword evidence="2 6" id="KW-0812">Transmembrane</keyword>
<dbReference type="EMBL" id="JBICYV010000009">
    <property type="protein sequence ID" value="MFG3012663.1"/>
    <property type="molecule type" value="Genomic_DNA"/>
</dbReference>
<feature type="transmembrane region" description="Helical" evidence="6">
    <location>
        <begin position="215"/>
        <end position="236"/>
    </location>
</feature>
<evidence type="ECO:0000256" key="1">
    <source>
        <dbReference type="ARBA" id="ARBA00004651"/>
    </source>
</evidence>
<evidence type="ECO:0000313" key="8">
    <source>
        <dbReference type="EMBL" id="MFG3012663.1"/>
    </source>
</evidence>
<dbReference type="InterPro" id="IPR052528">
    <property type="entry name" value="Sugar_transport-like"/>
</dbReference>
<organism evidence="8 9">
    <name type="scientific">Streptomyces cinerochromogenes</name>
    <dbReference type="NCBI Taxonomy" id="66422"/>
    <lineage>
        <taxon>Bacteria</taxon>
        <taxon>Bacillati</taxon>
        <taxon>Actinomycetota</taxon>
        <taxon>Actinomycetes</taxon>
        <taxon>Kitasatosporales</taxon>
        <taxon>Streptomycetaceae</taxon>
        <taxon>Streptomyces</taxon>
    </lineage>
</organism>